<gene>
    <name evidence="3" type="ORF">CJ205_06735</name>
</gene>
<evidence type="ECO:0000313" key="3">
    <source>
        <dbReference type="EMBL" id="PMC57991.1"/>
    </source>
</evidence>
<dbReference type="SUPFAM" id="SSF158622">
    <property type="entry name" value="YheA/YmcA-like"/>
    <property type="match status" value="1"/>
</dbReference>
<feature type="coiled-coil region" evidence="2">
    <location>
        <begin position="63"/>
        <end position="106"/>
    </location>
</feature>
<protein>
    <recommendedName>
        <fullName evidence="1">UPF0342 protein CJ205_06735</fullName>
    </recommendedName>
</protein>
<dbReference type="OrthoDB" id="9811402at2"/>
<dbReference type="AlphaFoldDB" id="A0A2N6SLP2"/>
<accession>A0A2N6SLP2</accession>
<dbReference type="InterPro" id="IPR010368">
    <property type="entry name" value="Com_YlbF"/>
</dbReference>
<evidence type="ECO:0000256" key="1">
    <source>
        <dbReference type="HAMAP-Rule" id="MF_01526"/>
    </source>
</evidence>
<keyword evidence="4" id="KW-1185">Reference proteome</keyword>
<dbReference type="STRING" id="84521.SAMN04487994_10425"/>
<sequence length="119" mass="14076">MSNNIYDTANQLERDLRESELFASLKDAFEGIQNNEEASELFEEFKEASQKYQMYQMMGQQPSEEEQKELQELSERVTENEHIKALMDAEQQLNQLIQDINNIITKPLLEVYQPEQEEK</sequence>
<keyword evidence="2" id="KW-0175">Coiled coil</keyword>
<evidence type="ECO:0000313" key="4">
    <source>
        <dbReference type="Proteomes" id="UP000235682"/>
    </source>
</evidence>
<dbReference type="HAMAP" id="MF_01526">
    <property type="entry name" value="UPF0342"/>
    <property type="match status" value="1"/>
</dbReference>
<comment type="similarity">
    <text evidence="1">Belongs to the UPF0342 family.</text>
</comment>
<proteinExistence type="inferred from homology"/>
<dbReference type="Pfam" id="PF06133">
    <property type="entry name" value="Com_YlbF"/>
    <property type="match status" value="1"/>
</dbReference>
<name>A0A2N6SLP2_9LACT</name>
<dbReference type="RefSeq" id="WP_102227973.1">
    <property type="nucleotide sequence ID" value="NZ_PNFY01000030.1"/>
</dbReference>
<organism evidence="3 4">
    <name type="scientific">Dolosicoccus paucivorans</name>
    <dbReference type="NCBI Taxonomy" id="84521"/>
    <lineage>
        <taxon>Bacteria</taxon>
        <taxon>Bacillati</taxon>
        <taxon>Bacillota</taxon>
        <taxon>Bacilli</taxon>
        <taxon>Lactobacillales</taxon>
        <taxon>Aerococcaceae</taxon>
        <taxon>Dolosicoccus</taxon>
    </lineage>
</organism>
<dbReference type="InterPro" id="IPR023378">
    <property type="entry name" value="YheA/YmcA-like_dom_sf"/>
</dbReference>
<reference evidence="3 4" key="1">
    <citation type="submission" date="2017-09" db="EMBL/GenBank/DDBJ databases">
        <title>Bacterial strain isolated from the female urinary microbiota.</title>
        <authorList>
            <person name="Thomas-White K."/>
            <person name="Kumar N."/>
            <person name="Forster S."/>
            <person name="Putonti C."/>
            <person name="Lawley T."/>
            <person name="Wolfe A.J."/>
        </authorList>
    </citation>
    <scope>NUCLEOTIDE SEQUENCE [LARGE SCALE GENOMIC DNA]</scope>
    <source>
        <strain evidence="3 4">UMB0852</strain>
    </source>
</reference>
<dbReference type="EMBL" id="PNHE01000031">
    <property type="protein sequence ID" value="PMC57991.1"/>
    <property type="molecule type" value="Genomic_DNA"/>
</dbReference>
<dbReference type="Gene3D" id="1.20.1500.10">
    <property type="entry name" value="YheA/YmcA-like"/>
    <property type="match status" value="1"/>
</dbReference>
<comment type="caution">
    <text evidence="3">The sequence shown here is derived from an EMBL/GenBank/DDBJ whole genome shotgun (WGS) entry which is preliminary data.</text>
</comment>
<dbReference type="Proteomes" id="UP000235682">
    <property type="component" value="Unassembled WGS sequence"/>
</dbReference>
<evidence type="ECO:0000256" key="2">
    <source>
        <dbReference type="SAM" id="Coils"/>
    </source>
</evidence>